<proteinExistence type="predicted"/>
<dbReference type="RefSeq" id="WP_025708801.1">
    <property type="nucleotide sequence ID" value="NZ_CP009287.1"/>
</dbReference>
<dbReference type="OrthoDB" id="337615at2"/>
<dbReference type="Proteomes" id="UP000029500">
    <property type="component" value="Chromosome"/>
</dbReference>
<feature type="signal peptide" evidence="1">
    <location>
        <begin position="1"/>
        <end position="25"/>
    </location>
</feature>
<keyword evidence="1" id="KW-0732">Signal</keyword>
<dbReference type="AlphaFoldDB" id="A0A089NDF7"/>
<organism evidence="2 3">
    <name type="scientific">Paenibacillus graminis</name>
    <dbReference type="NCBI Taxonomy" id="189425"/>
    <lineage>
        <taxon>Bacteria</taxon>
        <taxon>Bacillati</taxon>
        <taxon>Bacillota</taxon>
        <taxon>Bacilli</taxon>
        <taxon>Bacillales</taxon>
        <taxon>Paenibacillaceae</taxon>
        <taxon>Paenibacillus</taxon>
    </lineage>
</organism>
<evidence type="ECO:0000256" key="1">
    <source>
        <dbReference type="SAM" id="SignalP"/>
    </source>
</evidence>
<dbReference type="eggNOG" id="COG3064">
    <property type="taxonomic scope" value="Bacteria"/>
</dbReference>
<dbReference type="KEGG" id="pgm:PGRAT_04665"/>
<sequence length="238" mass="25167">MKSKKMIIATMVFGMAVTGSAGVYAGTNLQKISAYLNHSIGFKVNGAAYTPADNNGKKLAPITYNDTTYLPVRAMADALKVPVTFDPSTNQVVLGSGAGTTAPGNGSAVTLAAVQYSAAQKEAITKAFSAFQGFETAYAPLQMTGGDSFQKVAESSDGVRFLFSHMSVDISPRDYSYEYDGTTVKLSTGAAGKWYTPSDIPMLTFKLDDRYVTLSSPDKTLSKAQLENVAASVAKLSK</sequence>
<evidence type="ECO:0000313" key="2">
    <source>
        <dbReference type="EMBL" id="AIQ67019.1"/>
    </source>
</evidence>
<dbReference type="HOGENOM" id="CLU_1174500_0_0_9"/>
<name>A0A089NDF7_9BACL</name>
<keyword evidence="3" id="KW-1185">Reference proteome</keyword>
<protein>
    <submittedName>
        <fullName evidence="2">Uncharacterized protein</fullName>
    </submittedName>
</protein>
<reference evidence="2 3" key="1">
    <citation type="submission" date="2014-08" db="EMBL/GenBank/DDBJ databases">
        <title>Comparative genomics of the Paenibacillus odorifer group.</title>
        <authorList>
            <person name="den Bakker H.C."/>
            <person name="Tsai Y.-C."/>
            <person name="Martin N."/>
            <person name="Korlach J."/>
            <person name="Wiedmann M."/>
        </authorList>
    </citation>
    <scope>NUCLEOTIDE SEQUENCE [LARGE SCALE GENOMIC DNA]</scope>
    <source>
        <strain evidence="2 3">DSM 15220</strain>
    </source>
</reference>
<dbReference type="STRING" id="189425.PGRAT_04665"/>
<accession>A0A089NDF7</accession>
<evidence type="ECO:0000313" key="3">
    <source>
        <dbReference type="Proteomes" id="UP000029500"/>
    </source>
</evidence>
<gene>
    <name evidence="2" type="ORF">PGRAT_04665</name>
</gene>
<dbReference type="EMBL" id="CP009287">
    <property type="protein sequence ID" value="AIQ67019.1"/>
    <property type="molecule type" value="Genomic_DNA"/>
</dbReference>
<feature type="chain" id="PRO_5001847804" evidence="1">
    <location>
        <begin position="26"/>
        <end position="238"/>
    </location>
</feature>